<proteinExistence type="predicted"/>
<keyword evidence="3" id="KW-1185">Reference proteome</keyword>
<dbReference type="AlphaFoldDB" id="A0A484N2T2"/>
<dbReference type="Proteomes" id="UP000595140">
    <property type="component" value="Unassembled WGS sequence"/>
</dbReference>
<sequence>MFEVLPGNTNCSGFVYFHSRKDRSFISDVRPGHKKWKTRFVFIEFPEGEFPFDGELQSGDRLPQSEDVYPAATSALEKDCAALLKGDLATGKAFSFGNWTHRVSILDEGTPRSNEAEADRVATPESNAEPGSTHPEMNFKSYADPEDEVEDLEASHGNFTSPRVDHNHSIGIDDQVTHDVQFEKNQGHELPIDHGLSQLDDVAEAAGQSEKRKKTSHKSSRSHSKKRKVDPHRVDPQFTEMSAEQLLLAIAQKLHRHGEFSEDFAKQIFGTGDDEPQRLQRMLDAAHSLLNRARL</sequence>
<evidence type="ECO:0000313" key="2">
    <source>
        <dbReference type="EMBL" id="VFQ95595.1"/>
    </source>
</evidence>
<evidence type="ECO:0000256" key="1">
    <source>
        <dbReference type="SAM" id="MobiDB-lite"/>
    </source>
</evidence>
<evidence type="ECO:0000313" key="3">
    <source>
        <dbReference type="Proteomes" id="UP000595140"/>
    </source>
</evidence>
<feature type="region of interest" description="Disordered" evidence="1">
    <location>
        <begin position="107"/>
        <end position="169"/>
    </location>
</feature>
<reference evidence="2 3" key="1">
    <citation type="submission" date="2018-04" db="EMBL/GenBank/DDBJ databases">
        <authorList>
            <person name="Vogel A."/>
        </authorList>
    </citation>
    <scope>NUCLEOTIDE SEQUENCE [LARGE SCALE GENOMIC DNA]</scope>
</reference>
<name>A0A484N2T2_9ASTE</name>
<protein>
    <submittedName>
        <fullName evidence="2">Uncharacterized protein</fullName>
    </submittedName>
</protein>
<accession>A0A484N2T2</accession>
<dbReference type="EMBL" id="OOIL02005600">
    <property type="protein sequence ID" value="VFQ95595.1"/>
    <property type="molecule type" value="Genomic_DNA"/>
</dbReference>
<gene>
    <name evidence="2" type="ORF">CCAM_LOCUS37371</name>
</gene>
<feature type="compositionally biased region" description="Basic residues" evidence="1">
    <location>
        <begin position="211"/>
        <end position="230"/>
    </location>
</feature>
<feature type="region of interest" description="Disordered" evidence="1">
    <location>
        <begin position="203"/>
        <end position="235"/>
    </location>
</feature>
<organism evidence="2 3">
    <name type="scientific">Cuscuta campestris</name>
    <dbReference type="NCBI Taxonomy" id="132261"/>
    <lineage>
        <taxon>Eukaryota</taxon>
        <taxon>Viridiplantae</taxon>
        <taxon>Streptophyta</taxon>
        <taxon>Embryophyta</taxon>
        <taxon>Tracheophyta</taxon>
        <taxon>Spermatophyta</taxon>
        <taxon>Magnoliopsida</taxon>
        <taxon>eudicotyledons</taxon>
        <taxon>Gunneridae</taxon>
        <taxon>Pentapetalae</taxon>
        <taxon>asterids</taxon>
        <taxon>lamiids</taxon>
        <taxon>Solanales</taxon>
        <taxon>Convolvulaceae</taxon>
        <taxon>Cuscuteae</taxon>
        <taxon>Cuscuta</taxon>
        <taxon>Cuscuta subgen. Grammica</taxon>
        <taxon>Cuscuta sect. Cleistogrammica</taxon>
    </lineage>
</organism>